<name>A0ABM7X335_9BACT</name>
<evidence type="ECO:0000256" key="1">
    <source>
        <dbReference type="SAM" id="MobiDB-lite"/>
    </source>
</evidence>
<feature type="region of interest" description="Disordered" evidence="1">
    <location>
        <begin position="136"/>
        <end position="155"/>
    </location>
</feature>
<evidence type="ECO:0000313" key="2">
    <source>
        <dbReference type="EMBL" id="BDG06207.1"/>
    </source>
</evidence>
<keyword evidence="3" id="KW-1185">Reference proteome</keyword>
<organism evidence="2 3">
    <name type="scientific">Anaeromyxobacter oryzae</name>
    <dbReference type="NCBI Taxonomy" id="2918170"/>
    <lineage>
        <taxon>Bacteria</taxon>
        <taxon>Pseudomonadati</taxon>
        <taxon>Myxococcota</taxon>
        <taxon>Myxococcia</taxon>
        <taxon>Myxococcales</taxon>
        <taxon>Cystobacterineae</taxon>
        <taxon>Anaeromyxobacteraceae</taxon>
        <taxon>Anaeromyxobacter</taxon>
    </lineage>
</organism>
<sequence length="155" mass="18099">MAEVHKIENGRSKKVPEFLREPLEAAQQRLGQFEEEAQRVLKDLMVRGRASRKDIEQIVHRLSKQDWTDMKQRLEKLREQGAERAAEWKGKAETFRSEALERVVELQTRAVSFLGVATRDQVEELSKELDRLARRLDKAEKPRKVKRTPKPSAEV</sequence>
<dbReference type="RefSeq" id="WP_248355592.1">
    <property type="nucleotide sequence ID" value="NZ_AP025591.1"/>
</dbReference>
<dbReference type="Proteomes" id="UP001162891">
    <property type="component" value="Chromosome"/>
</dbReference>
<protein>
    <recommendedName>
        <fullName evidence="4">Phasin family protein</fullName>
    </recommendedName>
</protein>
<accession>A0ABM7X335</accession>
<evidence type="ECO:0000313" key="3">
    <source>
        <dbReference type="Proteomes" id="UP001162891"/>
    </source>
</evidence>
<evidence type="ECO:0008006" key="4">
    <source>
        <dbReference type="Google" id="ProtNLM"/>
    </source>
</evidence>
<reference evidence="3" key="1">
    <citation type="journal article" date="2022" name="Int. J. Syst. Evol. Microbiol.">
        <title>Anaeromyxobacter oryzae sp. nov., Anaeromyxobacter diazotrophicus sp. nov. and Anaeromyxobacter paludicola sp. nov., isolated from paddy soils.</title>
        <authorList>
            <person name="Itoh H."/>
            <person name="Xu Z."/>
            <person name="Mise K."/>
            <person name="Masuda Y."/>
            <person name="Ushijima N."/>
            <person name="Hayakawa C."/>
            <person name="Shiratori Y."/>
            <person name="Senoo K."/>
        </authorList>
    </citation>
    <scope>NUCLEOTIDE SEQUENCE [LARGE SCALE GENOMIC DNA]</scope>
    <source>
        <strain evidence="3">Red232</strain>
    </source>
</reference>
<gene>
    <name evidence="2" type="ORF">AMOR_52030</name>
</gene>
<dbReference type="EMBL" id="AP025591">
    <property type="protein sequence ID" value="BDG06207.1"/>
    <property type="molecule type" value="Genomic_DNA"/>
</dbReference>
<proteinExistence type="predicted"/>